<evidence type="ECO:0000259" key="12">
    <source>
        <dbReference type="PROSITE" id="PS51721"/>
    </source>
</evidence>
<feature type="binding site" evidence="10">
    <location>
        <position position="308"/>
    </location>
    <ligand>
        <name>Zn(2+)</name>
        <dbReference type="ChEBI" id="CHEBI:29105"/>
    </ligand>
</feature>
<keyword evidence="7 10" id="KW-0862">Zinc</keyword>
<dbReference type="EC" id="3.6.1.-" evidence="10"/>
<dbReference type="InterPro" id="IPR030378">
    <property type="entry name" value="G_CP_dom"/>
</dbReference>
<evidence type="ECO:0000256" key="3">
    <source>
        <dbReference type="ARBA" id="ARBA00022723"/>
    </source>
</evidence>
<feature type="binding site" evidence="10">
    <location>
        <position position="300"/>
    </location>
    <ligand>
        <name>Zn(2+)</name>
        <dbReference type="ChEBI" id="CHEBI:29105"/>
    </ligand>
</feature>
<comment type="subunit">
    <text evidence="10">Monomer. Associates with 30S ribosomal subunit, binds 16S rRNA.</text>
</comment>
<dbReference type="GO" id="GO:0005737">
    <property type="term" value="C:cytoplasm"/>
    <property type="evidence" value="ECO:0007669"/>
    <property type="project" value="UniProtKB-SubCell"/>
</dbReference>
<dbReference type="HAMAP" id="MF_01820">
    <property type="entry name" value="GTPase_RsgA"/>
    <property type="match status" value="1"/>
</dbReference>
<evidence type="ECO:0000313" key="13">
    <source>
        <dbReference type="EMBL" id="RAW00569.1"/>
    </source>
</evidence>
<evidence type="ECO:0000256" key="5">
    <source>
        <dbReference type="ARBA" id="ARBA00022741"/>
    </source>
</evidence>
<keyword evidence="9 10" id="KW-0342">GTP-binding</keyword>
<dbReference type="InterPro" id="IPR010914">
    <property type="entry name" value="RsgA_GTPase_dom"/>
</dbReference>
<dbReference type="EMBL" id="QMFY01000006">
    <property type="protein sequence ID" value="RAW00569.1"/>
    <property type="molecule type" value="Genomic_DNA"/>
</dbReference>
<dbReference type="PROSITE" id="PS50936">
    <property type="entry name" value="ENGC_GTPASE"/>
    <property type="match status" value="1"/>
</dbReference>
<comment type="caution">
    <text evidence="13">The sequence shown here is derived from an EMBL/GenBank/DDBJ whole genome shotgun (WGS) entry which is preliminary data.</text>
</comment>
<keyword evidence="2 10" id="KW-0690">Ribosome biogenesis</keyword>
<feature type="binding site" evidence="10">
    <location>
        <begin position="213"/>
        <end position="221"/>
    </location>
    <ligand>
        <name>GTP</name>
        <dbReference type="ChEBI" id="CHEBI:37565"/>
    </ligand>
</feature>
<dbReference type="CDD" id="cd01854">
    <property type="entry name" value="YjeQ_EngC"/>
    <property type="match status" value="1"/>
</dbReference>
<keyword evidence="14" id="KW-1185">Reference proteome</keyword>
<dbReference type="NCBIfam" id="TIGR00157">
    <property type="entry name" value="ribosome small subunit-dependent GTPase A"/>
    <property type="match status" value="1"/>
</dbReference>
<keyword evidence="6 10" id="KW-0378">Hydrolase</keyword>
<evidence type="ECO:0000256" key="1">
    <source>
        <dbReference type="ARBA" id="ARBA00022490"/>
    </source>
</evidence>
<feature type="domain" description="EngC GTPase" evidence="11">
    <location>
        <begin position="121"/>
        <end position="269"/>
    </location>
</feature>
<feature type="binding site" evidence="10">
    <location>
        <position position="295"/>
    </location>
    <ligand>
        <name>Zn(2+)</name>
        <dbReference type="ChEBI" id="CHEBI:29105"/>
    </ligand>
</feature>
<dbReference type="PANTHER" id="PTHR32120">
    <property type="entry name" value="SMALL RIBOSOMAL SUBUNIT BIOGENESIS GTPASE RSGA"/>
    <property type="match status" value="1"/>
</dbReference>
<dbReference type="PANTHER" id="PTHR32120:SF10">
    <property type="entry name" value="SMALL RIBOSOMAL SUBUNIT BIOGENESIS GTPASE RSGA"/>
    <property type="match status" value="1"/>
</dbReference>
<dbReference type="Gene3D" id="1.10.40.50">
    <property type="entry name" value="Probable gtpase engc, domain 3"/>
    <property type="match status" value="1"/>
</dbReference>
<feature type="domain" description="CP-type G" evidence="12">
    <location>
        <begin position="112"/>
        <end position="271"/>
    </location>
</feature>
<dbReference type="GO" id="GO:0005525">
    <property type="term" value="F:GTP binding"/>
    <property type="evidence" value="ECO:0007669"/>
    <property type="project" value="UniProtKB-UniRule"/>
</dbReference>
<evidence type="ECO:0000256" key="8">
    <source>
        <dbReference type="ARBA" id="ARBA00022884"/>
    </source>
</evidence>
<evidence type="ECO:0000313" key="14">
    <source>
        <dbReference type="Proteomes" id="UP000251889"/>
    </source>
</evidence>
<comment type="similarity">
    <text evidence="10">Belongs to the TRAFAC class YlqF/YawG GTPase family. RsgA subfamily.</text>
</comment>
<proteinExistence type="inferred from homology"/>
<evidence type="ECO:0000259" key="11">
    <source>
        <dbReference type="PROSITE" id="PS50936"/>
    </source>
</evidence>
<dbReference type="AlphaFoldDB" id="A0A364Y3I0"/>
<sequence length="367" mass="41888">MALPISGSFHQKHFGKMISLNQYGWDHCFQSSQTQSDLLIGRVTSIQGFKYYIITIHGEKEAELSGKLLYEISAEELPKVGDWVTMKDYETMGYIIDVLPRKNVLSRKNPGSKTERQLLATNIDYALVVQGLDRDFNIMRLERYIVQLMACSITPIVVLNKADLVNDWNPFSSEISTLQRDCKIHFCSTYNGIGIDELFNSVLEPRKTYILIGSSGVGKSSLLNALMNNSLRAVSDVSTFNNKGKHTTTTRDLFLLPNDSIVIDTPGMREFGLTFERGHNDDELFPAIHQFAAQCRFSDCKHLHEKDCAVIAAVERGELEKQVYESYLKLVKEQRRFEMNAEDKKRLGKIAGKMSREAQENRKKYKY</sequence>
<dbReference type="InterPro" id="IPR004881">
    <property type="entry name" value="Ribosome_biogen_GTPase_RsgA"/>
</dbReference>
<keyword evidence="5 10" id="KW-0547">Nucleotide-binding</keyword>
<dbReference type="Pfam" id="PF03193">
    <property type="entry name" value="RsgA_GTPase"/>
    <property type="match status" value="1"/>
</dbReference>
<dbReference type="SUPFAM" id="SSF52540">
    <property type="entry name" value="P-loop containing nucleoside triphosphate hydrolases"/>
    <property type="match status" value="1"/>
</dbReference>
<keyword evidence="1 10" id="KW-0963">Cytoplasm</keyword>
<comment type="function">
    <text evidence="10">One of several proteins that assist in the late maturation steps of the functional core of the 30S ribosomal subunit. Helps release RbfA from mature subunits. May play a role in the assembly of ribosomal proteins into the subunit. Circularly permuted GTPase that catalyzes slow GTP hydrolysis, GTPase activity is stimulated by the 30S ribosomal subunit.</text>
</comment>
<gene>
    <name evidence="10 13" type="primary">rsgA</name>
    <name evidence="13" type="ORF">DQQ10_13295</name>
</gene>
<reference evidence="13 14" key="1">
    <citation type="submission" date="2018-06" db="EMBL/GenBank/DDBJ databases">
        <title>Chryseolinea flavus sp. nov., a member of the phylum Bacteroidetes isolated from soil.</title>
        <authorList>
            <person name="Li Y."/>
            <person name="Wang J."/>
        </authorList>
    </citation>
    <scope>NUCLEOTIDE SEQUENCE [LARGE SCALE GENOMIC DNA]</scope>
    <source>
        <strain evidence="13 14">SDU1-6</strain>
    </source>
</reference>
<comment type="cofactor">
    <cofactor evidence="10">
        <name>Zn(2+)</name>
        <dbReference type="ChEBI" id="CHEBI:29105"/>
    </cofactor>
    <text evidence="10">Binds 1 zinc ion per subunit.</text>
</comment>
<dbReference type="OrthoDB" id="9809485at2"/>
<accession>A0A364Y3I0</accession>
<organism evidence="13 14">
    <name type="scientific">Pseudochryseolinea flava</name>
    <dbReference type="NCBI Taxonomy" id="2059302"/>
    <lineage>
        <taxon>Bacteria</taxon>
        <taxon>Pseudomonadati</taxon>
        <taxon>Bacteroidota</taxon>
        <taxon>Cytophagia</taxon>
        <taxon>Cytophagales</taxon>
        <taxon>Fulvivirgaceae</taxon>
        <taxon>Pseudochryseolinea</taxon>
    </lineage>
</organism>
<comment type="subcellular location">
    <subcellularLocation>
        <location evidence="10">Cytoplasm</location>
    </subcellularLocation>
</comment>
<feature type="binding site" evidence="10">
    <location>
        <position position="302"/>
    </location>
    <ligand>
        <name>Zn(2+)</name>
        <dbReference type="ChEBI" id="CHEBI:29105"/>
    </ligand>
</feature>
<protein>
    <recommendedName>
        <fullName evidence="10">Small ribosomal subunit biogenesis GTPase RsgA</fullName>
        <ecNumber evidence="10">3.6.1.-</ecNumber>
    </recommendedName>
</protein>
<evidence type="ECO:0000256" key="10">
    <source>
        <dbReference type="HAMAP-Rule" id="MF_01820"/>
    </source>
</evidence>
<feature type="binding site" evidence="10">
    <location>
        <begin position="160"/>
        <end position="163"/>
    </location>
    <ligand>
        <name>GTP</name>
        <dbReference type="ChEBI" id="CHEBI:37565"/>
    </ligand>
</feature>
<evidence type="ECO:0000256" key="7">
    <source>
        <dbReference type="ARBA" id="ARBA00022833"/>
    </source>
</evidence>
<dbReference type="GO" id="GO:0046872">
    <property type="term" value="F:metal ion binding"/>
    <property type="evidence" value="ECO:0007669"/>
    <property type="project" value="UniProtKB-KW"/>
</dbReference>
<dbReference type="Proteomes" id="UP000251889">
    <property type="component" value="Unassembled WGS sequence"/>
</dbReference>
<dbReference type="GO" id="GO:0003924">
    <property type="term" value="F:GTPase activity"/>
    <property type="evidence" value="ECO:0007669"/>
    <property type="project" value="UniProtKB-UniRule"/>
</dbReference>
<name>A0A364Y3I0_9BACT</name>
<dbReference type="Gene3D" id="3.40.50.300">
    <property type="entry name" value="P-loop containing nucleotide triphosphate hydrolases"/>
    <property type="match status" value="1"/>
</dbReference>
<dbReference type="InterPro" id="IPR027417">
    <property type="entry name" value="P-loop_NTPase"/>
</dbReference>
<dbReference type="GO" id="GO:0019843">
    <property type="term" value="F:rRNA binding"/>
    <property type="evidence" value="ECO:0007669"/>
    <property type="project" value="UniProtKB-KW"/>
</dbReference>
<keyword evidence="4 10" id="KW-0699">rRNA-binding</keyword>
<evidence type="ECO:0000256" key="9">
    <source>
        <dbReference type="ARBA" id="ARBA00023134"/>
    </source>
</evidence>
<keyword evidence="8 10" id="KW-0694">RNA-binding</keyword>
<keyword evidence="3 10" id="KW-0479">Metal-binding</keyword>
<dbReference type="PROSITE" id="PS51721">
    <property type="entry name" value="G_CP"/>
    <property type="match status" value="1"/>
</dbReference>
<evidence type="ECO:0000256" key="2">
    <source>
        <dbReference type="ARBA" id="ARBA00022517"/>
    </source>
</evidence>
<evidence type="ECO:0000256" key="6">
    <source>
        <dbReference type="ARBA" id="ARBA00022801"/>
    </source>
</evidence>
<evidence type="ECO:0000256" key="4">
    <source>
        <dbReference type="ARBA" id="ARBA00022730"/>
    </source>
</evidence>
<dbReference type="GO" id="GO:0042274">
    <property type="term" value="P:ribosomal small subunit biogenesis"/>
    <property type="evidence" value="ECO:0007669"/>
    <property type="project" value="UniProtKB-UniRule"/>
</dbReference>